<feature type="compositionally biased region" description="Low complexity" evidence="1">
    <location>
        <begin position="91"/>
        <end position="101"/>
    </location>
</feature>
<proteinExistence type="predicted"/>
<evidence type="ECO:0000256" key="1">
    <source>
        <dbReference type="SAM" id="MobiDB-lite"/>
    </source>
</evidence>
<accession>A0A8J3ZKA4</accession>
<feature type="region of interest" description="Disordered" evidence="1">
    <location>
        <begin position="83"/>
        <end position="111"/>
    </location>
</feature>
<keyword evidence="3" id="KW-1185">Reference proteome</keyword>
<dbReference type="EMBL" id="BOPG01000096">
    <property type="protein sequence ID" value="GIJ63510.1"/>
    <property type="molecule type" value="Genomic_DNA"/>
</dbReference>
<comment type="caution">
    <text evidence="2">The sequence shown here is derived from an EMBL/GenBank/DDBJ whole genome shotgun (WGS) entry which is preliminary data.</text>
</comment>
<name>A0A8J3ZKA4_9ACTN</name>
<sequence length="130" mass="13868">MPRTTRPCGSGLATWSRPRGRRADVDCVLALSYAAACRDDAEQAAELIGASGGGLFHDTANFVHHMLIRDRVVRPMLDPPAFEAALGRGTANPSPRSSPNRASDRRRRRRQALAAKELCTATCGSVAGAP</sequence>
<evidence type="ECO:0000313" key="3">
    <source>
        <dbReference type="Proteomes" id="UP000612585"/>
    </source>
</evidence>
<dbReference type="Proteomes" id="UP000612585">
    <property type="component" value="Unassembled WGS sequence"/>
</dbReference>
<gene>
    <name evidence="2" type="ORF">Vau01_110260</name>
</gene>
<protein>
    <submittedName>
        <fullName evidence="2">Uncharacterized protein</fullName>
    </submittedName>
</protein>
<reference evidence="2" key="1">
    <citation type="submission" date="2021-01" db="EMBL/GenBank/DDBJ databases">
        <title>Whole genome shotgun sequence of Virgisporangium aurantiacum NBRC 16421.</title>
        <authorList>
            <person name="Komaki H."/>
            <person name="Tamura T."/>
        </authorList>
    </citation>
    <scope>NUCLEOTIDE SEQUENCE</scope>
    <source>
        <strain evidence="2">NBRC 16421</strain>
    </source>
</reference>
<dbReference type="AlphaFoldDB" id="A0A8J3ZKA4"/>
<evidence type="ECO:0000313" key="2">
    <source>
        <dbReference type="EMBL" id="GIJ63510.1"/>
    </source>
</evidence>
<organism evidence="2 3">
    <name type="scientific">Virgisporangium aurantiacum</name>
    <dbReference type="NCBI Taxonomy" id="175570"/>
    <lineage>
        <taxon>Bacteria</taxon>
        <taxon>Bacillati</taxon>
        <taxon>Actinomycetota</taxon>
        <taxon>Actinomycetes</taxon>
        <taxon>Micromonosporales</taxon>
        <taxon>Micromonosporaceae</taxon>
        <taxon>Virgisporangium</taxon>
    </lineage>
</organism>